<dbReference type="Proteomes" id="UP000651977">
    <property type="component" value="Unassembled WGS sequence"/>
</dbReference>
<organism evidence="1 2">
    <name type="scientific">Agarivorans gilvus</name>
    <dbReference type="NCBI Taxonomy" id="680279"/>
    <lineage>
        <taxon>Bacteria</taxon>
        <taxon>Pseudomonadati</taxon>
        <taxon>Pseudomonadota</taxon>
        <taxon>Gammaproteobacteria</taxon>
        <taxon>Alteromonadales</taxon>
        <taxon>Alteromonadaceae</taxon>
        <taxon>Agarivorans</taxon>
    </lineage>
</organism>
<protein>
    <submittedName>
        <fullName evidence="1">Uncharacterized protein</fullName>
    </submittedName>
</protein>
<evidence type="ECO:0000313" key="1">
    <source>
        <dbReference type="EMBL" id="GGA98022.1"/>
    </source>
</evidence>
<keyword evidence="2" id="KW-1185">Reference proteome</keyword>
<accession>A0ABQ1HZL2</accession>
<dbReference type="EMBL" id="BMDY01000004">
    <property type="protein sequence ID" value="GGA98022.1"/>
    <property type="molecule type" value="Genomic_DNA"/>
</dbReference>
<evidence type="ECO:0000313" key="2">
    <source>
        <dbReference type="Proteomes" id="UP000651977"/>
    </source>
</evidence>
<proteinExistence type="predicted"/>
<dbReference type="RefSeq" id="WP_055732265.1">
    <property type="nucleotide sequence ID" value="NZ_BMDY01000004.1"/>
</dbReference>
<sequence>MPIVHIRSLALPNTVNMVELIEQLALAFAKQANIQLEHISIDWSFTPAGHYFVDKKIQHQQEVHQPPIMVELLIPDIHNEKRQQQLLNVLAEVIHQHSHIALDNIFISLHIAKSGSIFDNGKVVIWPQKG</sequence>
<reference evidence="2" key="1">
    <citation type="journal article" date="2019" name="Int. J. Syst. Evol. Microbiol.">
        <title>The Global Catalogue of Microorganisms (GCM) 10K type strain sequencing project: providing services to taxonomists for standard genome sequencing and annotation.</title>
        <authorList>
            <consortium name="The Broad Institute Genomics Platform"/>
            <consortium name="The Broad Institute Genome Sequencing Center for Infectious Disease"/>
            <person name="Wu L."/>
            <person name="Ma J."/>
        </authorList>
    </citation>
    <scope>NUCLEOTIDE SEQUENCE [LARGE SCALE GENOMIC DNA]</scope>
    <source>
        <strain evidence="2">CGMCC 1.10131</strain>
    </source>
</reference>
<comment type="caution">
    <text evidence="1">The sequence shown here is derived from an EMBL/GenBank/DDBJ whole genome shotgun (WGS) entry which is preliminary data.</text>
</comment>
<name>A0ABQ1HZL2_9ALTE</name>
<gene>
    <name evidence="1" type="ORF">GCM10007414_08730</name>
</gene>